<keyword evidence="1" id="KW-0472">Membrane</keyword>
<evidence type="ECO:0000256" key="1">
    <source>
        <dbReference type="SAM" id="Phobius"/>
    </source>
</evidence>
<evidence type="ECO:0000313" key="2">
    <source>
        <dbReference type="EMBL" id="RJE86484.1"/>
    </source>
</evidence>
<evidence type="ECO:0000313" key="3">
    <source>
        <dbReference type="Proteomes" id="UP000284202"/>
    </source>
</evidence>
<accession>A0A418SZX2</accession>
<dbReference type="InterPro" id="IPR018919">
    <property type="entry name" value="DUF2484"/>
</dbReference>
<dbReference type="Proteomes" id="UP000284202">
    <property type="component" value="Unassembled WGS sequence"/>
</dbReference>
<sequence>MNAMYSISGGLALLWLFLACFLPRRSPVGQARLVAGMIAIGVPILGWLTLHWGPAVGICAFAAGLGAILHRNRQDMRENIDQGDDGADLSKRALR</sequence>
<protein>
    <submittedName>
        <fullName evidence="2">DUF2484 family protein</fullName>
    </submittedName>
</protein>
<name>A0A418SZX2_9RHOB</name>
<reference evidence="3" key="1">
    <citation type="submission" date="2018-09" db="EMBL/GenBank/DDBJ databases">
        <title>Acidovorax cavernicola nov. sp. isolated from Gruta de las Maravillas (Aracena, Spain).</title>
        <authorList>
            <person name="Jurado V."/>
            <person name="Gutierrez-Patricio S."/>
            <person name="Gonzalez-Pimentel J.L."/>
            <person name="Miller A.Z."/>
            <person name="Laiz L."/>
            <person name="Saiz-Jimenez C."/>
        </authorList>
    </citation>
    <scope>NUCLEOTIDE SEQUENCE [LARGE SCALE GENOMIC DNA]</scope>
    <source>
        <strain evidence="3">1011MAR3C25</strain>
    </source>
</reference>
<dbReference type="RefSeq" id="WP_119747323.1">
    <property type="nucleotide sequence ID" value="NZ_QZCG01000004.1"/>
</dbReference>
<dbReference type="AlphaFoldDB" id="A0A418SZX2"/>
<comment type="caution">
    <text evidence="2">The sequence shown here is derived from an EMBL/GenBank/DDBJ whole genome shotgun (WGS) entry which is preliminary data.</text>
</comment>
<keyword evidence="3" id="KW-1185">Reference proteome</keyword>
<dbReference type="EMBL" id="QZCG01000004">
    <property type="protein sequence ID" value="RJE86484.1"/>
    <property type="molecule type" value="Genomic_DNA"/>
</dbReference>
<dbReference type="OrthoDB" id="7779043at2"/>
<keyword evidence="1" id="KW-0812">Transmembrane</keyword>
<keyword evidence="1" id="KW-1133">Transmembrane helix</keyword>
<organism evidence="2 3">
    <name type="scientific">Paracoccus onubensis</name>
    <dbReference type="NCBI Taxonomy" id="1675788"/>
    <lineage>
        <taxon>Bacteria</taxon>
        <taxon>Pseudomonadati</taxon>
        <taxon>Pseudomonadota</taxon>
        <taxon>Alphaproteobacteria</taxon>
        <taxon>Rhodobacterales</taxon>
        <taxon>Paracoccaceae</taxon>
        <taxon>Paracoccus</taxon>
    </lineage>
</organism>
<dbReference type="Pfam" id="PF10658">
    <property type="entry name" value="DUF2484"/>
    <property type="match status" value="1"/>
</dbReference>
<proteinExistence type="predicted"/>
<feature type="transmembrane region" description="Helical" evidence="1">
    <location>
        <begin position="47"/>
        <end position="69"/>
    </location>
</feature>
<gene>
    <name evidence="2" type="ORF">D3P04_07095</name>
</gene>